<evidence type="ECO:0000313" key="3">
    <source>
        <dbReference type="EMBL" id="MFB9950446.1"/>
    </source>
</evidence>
<organism evidence="3 4">
    <name type="scientific">Rhizobium puerariae</name>
    <dbReference type="NCBI Taxonomy" id="1585791"/>
    <lineage>
        <taxon>Bacteria</taxon>
        <taxon>Pseudomonadati</taxon>
        <taxon>Pseudomonadota</taxon>
        <taxon>Alphaproteobacteria</taxon>
        <taxon>Hyphomicrobiales</taxon>
        <taxon>Rhizobiaceae</taxon>
        <taxon>Rhizobium/Agrobacterium group</taxon>
        <taxon>Rhizobium</taxon>
    </lineage>
</organism>
<comment type="function">
    <text evidence="2">Antitoxin component of a type II toxin-antitoxin (TA) system.</text>
</comment>
<dbReference type="SUPFAM" id="SSF143120">
    <property type="entry name" value="YefM-like"/>
    <property type="match status" value="1"/>
</dbReference>
<sequence length="90" mass="10333">MPGKSVPRGNSWKLEDAKARFSELVRRARSEGPQRVTVRGRESVIVISTEELEKLTKPRPQKPFLEFMEELGLNGLDIEREEDRGRDIAL</sequence>
<name>A0ABV6AIM0_9HYPH</name>
<keyword evidence="4" id="KW-1185">Reference proteome</keyword>
<comment type="caution">
    <text evidence="3">The sequence shown here is derived from an EMBL/GenBank/DDBJ whole genome shotgun (WGS) entry which is preliminary data.</text>
</comment>
<dbReference type="InterPro" id="IPR036165">
    <property type="entry name" value="YefM-like_sf"/>
</dbReference>
<dbReference type="EMBL" id="JBHMAA010000017">
    <property type="protein sequence ID" value="MFB9950446.1"/>
    <property type="molecule type" value="Genomic_DNA"/>
</dbReference>
<dbReference type="Pfam" id="PF02604">
    <property type="entry name" value="PhdYeFM_antitox"/>
    <property type="match status" value="1"/>
</dbReference>
<dbReference type="Gene3D" id="3.40.1620.10">
    <property type="entry name" value="YefM-like domain"/>
    <property type="match status" value="1"/>
</dbReference>
<proteinExistence type="inferred from homology"/>
<gene>
    <name evidence="3" type="ORF">ACFFP0_16430</name>
</gene>
<dbReference type="InterPro" id="IPR006442">
    <property type="entry name" value="Antitoxin_Phd/YefM"/>
</dbReference>
<reference evidence="3 4" key="1">
    <citation type="submission" date="2024-09" db="EMBL/GenBank/DDBJ databases">
        <authorList>
            <person name="Sun Q."/>
            <person name="Mori K."/>
        </authorList>
    </citation>
    <scope>NUCLEOTIDE SEQUENCE [LARGE SCALE GENOMIC DNA]</scope>
    <source>
        <strain evidence="3 4">TBRC 4938</strain>
    </source>
</reference>
<comment type="similarity">
    <text evidence="1 2">Belongs to the phD/YefM antitoxin family.</text>
</comment>
<dbReference type="Proteomes" id="UP001589692">
    <property type="component" value="Unassembled WGS sequence"/>
</dbReference>
<accession>A0ABV6AIM0</accession>
<evidence type="ECO:0000256" key="1">
    <source>
        <dbReference type="ARBA" id="ARBA00009981"/>
    </source>
</evidence>
<dbReference type="RefSeq" id="WP_377262787.1">
    <property type="nucleotide sequence ID" value="NZ_JBHMAA010000017.1"/>
</dbReference>
<dbReference type="NCBIfam" id="TIGR01552">
    <property type="entry name" value="phd_fam"/>
    <property type="match status" value="1"/>
</dbReference>
<evidence type="ECO:0000256" key="2">
    <source>
        <dbReference type="RuleBase" id="RU362080"/>
    </source>
</evidence>
<evidence type="ECO:0000313" key="4">
    <source>
        <dbReference type="Proteomes" id="UP001589692"/>
    </source>
</evidence>
<protein>
    <recommendedName>
        <fullName evidence="2">Antitoxin</fullName>
    </recommendedName>
</protein>